<keyword evidence="9" id="KW-0472">Membrane</keyword>
<evidence type="ECO:0000256" key="3">
    <source>
        <dbReference type="ARBA" id="ARBA00022676"/>
    </source>
</evidence>
<evidence type="ECO:0000256" key="5">
    <source>
        <dbReference type="ARBA" id="ARBA00022692"/>
    </source>
</evidence>
<dbReference type="GO" id="GO:0008375">
    <property type="term" value="F:acetylglucosaminyltransferase activity"/>
    <property type="evidence" value="ECO:0007669"/>
    <property type="project" value="TreeGrafter"/>
</dbReference>
<dbReference type="CDD" id="cd21159">
    <property type="entry name" value="XendoU"/>
    <property type="match status" value="1"/>
</dbReference>
<dbReference type="EMBL" id="CAJFCW020000006">
    <property type="protein sequence ID" value="CAG9126479.1"/>
    <property type="molecule type" value="Genomic_DNA"/>
</dbReference>
<evidence type="ECO:0000313" key="15">
    <source>
        <dbReference type="Proteomes" id="UP000614601"/>
    </source>
</evidence>
<dbReference type="EMBL" id="CAJFDH010000006">
    <property type="protein sequence ID" value="CAD5229362.1"/>
    <property type="molecule type" value="Genomic_DNA"/>
</dbReference>
<dbReference type="Pfam" id="PF02485">
    <property type="entry name" value="Branch"/>
    <property type="match status" value="1"/>
</dbReference>
<feature type="signal peptide" evidence="12">
    <location>
        <begin position="1"/>
        <end position="20"/>
    </location>
</feature>
<dbReference type="GO" id="GO:0016787">
    <property type="term" value="F:hydrolase activity"/>
    <property type="evidence" value="ECO:0007669"/>
    <property type="project" value="UniProtKB-KW"/>
</dbReference>
<dbReference type="OrthoDB" id="2019572at2759"/>
<keyword evidence="8" id="KW-1133">Transmembrane helix</keyword>
<dbReference type="SUPFAM" id="SSF142877">
    <property type="entry name" value="EndoU-like"/>
    <property type="match status" value="1"/>
</dbReference>
<evidence type="ECO:0000256" key="10">
    <source>
        <dbReference type="ARBA" id="ARBA00023180"/>
    </source>
</evidence>
<keyword evidence="4" id="KW-0808">Transferase</keyword>
<dbReference type="InterPro" id="IPR003406">
    <property type="entry name" value="Glyco_trans_14"/>
</dbReference>
<protein>
    <recommendedName>
        <fullName evidence="13">EndoU domain-containing protein</fullName>
    </recommendedName>
</protein>
<evidence type="ECO:0000256" key="8">
    <source>
        <dbReference type="ARBA" id="ARBA00022989"/>
    </source>
</evidence>
<dbReference type="InterPro" id="IPR018998">
    <property type="entry name" value="EndoU_C"/>
</dbReference>
<dbReference type="GO" id="GO:0004521">
    <property type="term" value="F:RNA endonuclease activity"/>
    <property type="evidence" value="ECO:0007669"/>
    <property type="project" value="InterPro"/>
</dbReference>
<dbReference type="AlphaFoldDB" id="A0A811LLK7"/>
<dbReference type="PROSITE" id="PS51959">
    <property type="entry name" value="ENDOU"/>
    <property type="match status" value="1"/>
</dbReference>
<dbReference type="Proteomes" id="UP000783686">
    <property type="component" value="Unassembled WGS sequence"/>
</dbReference>
<proteinExistence type="inferred from homology"/>
<comment type="subcellular location">
    <subcellularLocation>
        <location evidence="1">Membrane</location>
        <topology evidence="1">Single-pass type II membrane protein</topology>
    </subcellularLocation>
</comment>
<evidence type="ECO:0000256" key="12">
    <source>
        <dbReference type="SAM" id="SignalP"/>
    </source>
</evidence>
<keyword evidence="7" id="KW-0735">Signal-anchor</keyword>
<dbReference type="Proteomes" id="UP000614601">
    <property type="component" value="Unassembled WGS sequence"/>
</dbReference>
<comment type="caution">
    <text evidence="14">The sequence shown here is derived from an EMBL/GenBank/DDBJ whole genome shotgun (WGS) entry which is preliminary data.</text>
</comment>
<evidence type="ECO:0000313" key="14">
    <source>
        <dbReference type="EMBL" id="CAD5229362.1"/>
    </source>
</evidence>
<comment type="similarity">
    <text evidence="11">Belongs to the glycosyltransferase 14 family.</text>
</comment>
<evidence type="ECO:0000259" key="13">
    <source>
        <dbReference type="PROSITE" id="PS51959"/>
    </source>
</evidence>
<comment type="pathway">
    <text evidence="2">Protein modification; protein glycosylation.</text>
</comment>
<dbReference type="PANTHER" id="PTHR19297:SF185">
    <property type="entry name" value="BETA-1,3-GALACTOSYL-O-GLYCOSYL-GLYCOPROTEIN BETA-1,6-N-ACETYLGLUCOSAMINYLTRANSFERASE 3"/>
    <property type="match status" value="1"/>
</dbReference>
<evidence type="ECO:0000256" key="4">
    <source>
        <dbReference type="ARBA" id="ARBA00022679"/>
    </source>
</evidence>
<evidence type="ECO:0000256" key="9">
    <source>
        <dbReference type="ARBA" id="ARBA00023136"/>
    </source>
</evidence>
<dbReference type="Pfam" id="PF09412">
    <property type="entry name" value="XendoU"/>
    <property type="match status" value="1"/>
</dbReference>
<evidence type="ECO:0000256" key="7">
    <source>
        <dbReference type="ARBA" id="ARBA00022968"/>
    </source>
</evidence>
<keyword evidence="15" id="KW-1185">Reference proteome</keyword>
<feature type="domain" description="EndoU" evidence="13">
    <location>
        <begin position="28"/>
        <end position="295"/>
    </location>
</feature>
<name>A0A811LLK7_9BILA</name>
<keyword evidence="10" id="KW-0325">Glycoprotein</keyword>
<gene>
    <name evidence="14" type="ORF">BOKJ2_LOCUS13421</name>
</gene>
<feature type="chain" id="PRO_5036408546" description="EndoU domain-containing protein" evidence="12">
    <location>
        <begin position="21"/>
        <end position="746"/>
    </location>
</feature>
<evidence type="ECO:0000256" key="1">
    <source>
        <dbReference type="ARBA" id="ARBA00004606"/>
    </source>
</evidence>
<sequence length="746" mass="85396">MRLNLLKLVLLFALCYLAQSAIPALKISDADIKDIAQKMRDSDTEKPNFCEFYIDYQGHYDGGESDYASQSLTKWIRPQVLQQPSYKALLDLVPYFNPQTGVAEDASPAKVTKQRAFIMAVFNSGPFKQLIDVLRKSNHPFAKSPDTLKQAMYDMWFGTFSRARGKQDSSAFEHVFLGEAKNGEVSGMHNWVVINQLENDEKNKLNYRGFIIKRADIIASANFKWGNLVKPTGSFLMGTSPAFDFSLLSMCFLARRGKGTKCETVIDGCPVNVQSYDLSQNGKDFIGTVYPEPGPSAPTFVLAKFTVVVIVIVTLSLFYSHDRRIFKNSISRRYDSKRDYFVDDFPCYQLVGDSVNKTFLQYAKSWKPNKNKFIDSVYPTNDSIDCSQLKDMYDFNDAPLSSEEAEYPLAYGFHIYKDISQVLAVLSTFYHPQNAYCIGVDSRSTALFQNRVKLLEKCLGNVTVKIFENVRWCSKGTLNALYGCFSYLTSLDHPWRYYQYISNNDLPLKTNFEMVQIFKNLKGAVITELVRPQKAETKFTVIPVYKASMSAIVSREAANYVVVNCTITQFILHLLRKKPLYACPDELLWATLFGNKDVFSAPGSFDYTSMRYVYVKQIKENRNKRLIVNATSSKAEPFMLSYYYIPRYQVWSGSPRKCNGKFVHASCVFGVRDLPMLIKRPELVAHKLYSDFQPAAFYCLRKMVKERALQYEQMLFKGTVYSELAHVQVLMGQNPENVKFFYCFSY</sequence>
<organism evidence="14 15">
    <name type="scientific">Bursaphelenchus okinawaensis</name>
    <dbReference type="NCBI Taxonomy" id="465554"/>
    <lineage>
        <taxon>Eukaryota</taxon>
        <taxon>Metazoa</taxon>
        <taxon>Ecdysozoa</taxon>
        <taxon>Nematoda</taxon>
        <taxon>Chromadorea</taxon>
        <taxon>Rhabditida</taxon>
        <taxon>Tylenchina</taxon>
        <taxon>Tylenchomorpha</taxon>
        <taxon>Aphelenchoidea</taxon>
        <taxon>Aphelenchoididae</taxon>
        <taxon>Bursaphelenchus</taxon>
    </lineage>
</organism>
<evidence type="ECO:0000256" key="11">
    <source>
        <dbReference type="ARBA" id="ARBA00038150"/>
    </source>
</evidence>
<accession>A0A811LLK7</accession>
<evidence type="ECO:0000256" key="6">
    <source>
        <dbReference type="ARBA" id="ARBA00022801"/>
    </source>
</evidence>
<keyword evidence="5" id="KW-0812">Transmembrane</keyword>
<reference evidence="14" key="1">
    <citation type="submission" date="2020-09" db="EMBL/GenBank/DDBJ databases">
        <authorList>
            <person name="Kikuchi T."/>
        </authorList>
    </citation>
    <scope>NUCLEOTIDE SEQUENCE</scope>
    <source>
        <strain evidence="14">SH1</strain>
    </source>
</reference>
<evidence type="ECO:0000256" key="2">
    <source>
        <dbReference type="ARBA" id="ARBA00004922"/>
    </source>
</evidence>
<keyword evidence="12" id="KW-0732">Signal</keyword>
<dbReference type="InterPro" id="IPR037227">
    <property type="entry name" value="EndoU-like"/>
</dbReference>
<dbReference type="GO" id="GO:0016020">
    <property type="term" value="C:membrane"/>
    <property type="evidence" value="ECO:0007669"/>
    <property type="project" value="UniProtKB-SubCell"/>
</dbReference>
<dbReference type="PANTHER" id="PTHR19297">
    <property type="entry name" value="GLYCOSYLTRANSFERASE 14 FAMILY MEMBER"/>
    <property type="match status" value="1"/>
</dbReference>
<keyword evidence="6" id="KW-0378">Hydrolase</keyword>
<keyword evidence="3" id="KW-0328">Glycosyltransferase</keyword>